<evidence type="ECO:0000313" key="4">
    <source>
        <dbReference type="EMBL" id="KNE59530.1"/>
    </source>
</evidence>
<dbReference type="VEuPathDB" id="FungiDB:AMAG_03798"/>
<reference evidence="5" key="2">
    <citation type="submission" date="2009-11" db="EMBL/GenBank/DDBJ databases">
        <title>The Genome Sequence of Allomyces macrogynus strain ATCC 38327.</title>
        <authorList>
            <consortium name="The Broad Institute Genome Sequencing Platform"/>
            <person name="Russ C."/>
            <person name="Cuomo C."/>
            <person name="Shea T."/>
            <person name="Young S.K."/>
            <person name="Zeng Q."/>
            <person name="Koehrsen M."/>
            <person name="Haas B."/>
            <person name="Borodovsky M."/>
            <person name="Guigo R."/>
            <person name="Alvarado L."/>
            <person name="Berlin A."/>
            <person name="Borenstein D."/>
            <person name="Chen Z."/>
            <person name="Engels R."/>
            <person name="Freedman E."/>
            <person name="Gellesch M."/>
            <person name="Goldberg J."/>
            <person name="Griggs A."/>
            <person name="Gujja S."/>
            <person name="Heiman D."/>
            <person name="Hepburn T."/>
            <person name="Howarth C."/>
            <person name="Jen D."/>
            <person name="Larson L."/>
            <person name="Lewis B."/>
            <person name="Mehta T."/>
            <person name="Park D."/>
            <person name="Pearson M."/>
            <person name="Roberts A."/>
            <person name="Saif S."/>
            <person name="Shenoy N."/>
            <person name="Sisk P."/>
            <person name="Stolte C."/>
            <person name="Sykes S."/>
            <person name="Walk T."/>
            <person name="White J."/>
            <person name="Yandava C."/>
            <person name="Burger G."/>
            <person name="Gray M.W."/>
            <person name="Holland P.W.H."/>
            <person name="King N."/>
            <person name="Lang F.B.F."/>
            <person name="Roger A.J."/>
            <person name="Ruiz-Trillo I."/>
            <person name="Lander E."/>
            <person name="Nusbaum C."/>
        </authorList>
    </citation>
    <scope>NUCLEOTIDE SEQUENCE [LARGE SCALE GENOMIC DNA]</scope>
    <source>
        <strain evidence="5">ATCC 38327</strain>
    </source>
</reference>
<dbReference type="InterPro" id="IPR050248">
    <property type="entry name" value="Polysacc_deacetylase_ArnD"/>
</dbReference>
<evidence type="ECO:0000256" key="1">
    <source>
        <dbReference type="ARBA" id="ARBA00022723"/>
    </source>
</evidence>
<proteinExistence type="predicted"/>
<dbReference type="Pfam" id="PF01522">
    <property type="entry name" value="Polysacc_deac_1"/>
    <property type="match status" value="1"/>
</dbReference>
<dbReference type="PROSITE" id="PS51677">
    <property type="entry name" value="NODB"/>
    <property type="match status" value="1"/>
</dbReference>
<feature type="domain" description="NodB homology" evidence="3">
    <location>
        <begin position="1"/>
        <end position="188"/>
    </location>
</feature>
<keyword evidence="2" id="KW-0378">Hydrolase</keyword>
<evidence type="ECO:0000313" key="5">
    <source>
        <dbReference type="Proteomes" id="UP000054350"/>
    </source>
</evidence>
<dbReference type="STRING" id="578462.A0A0L0SAW9"/>
<accession>A0A0L0SAW9</accession>
<dbReference type="GO" id="GO:0005975">
    <property type="term" value="P:carbohydrate metabolic process"/>
    <property type="evidence" value="ECO:0007669"/>
    <property type="project" value="InterPro"/>
</dbReference>
<name>A0A0L0SAW9_ALLM3</name>
<keyword evidence="5" id="KW-1185">Reference proteome</keyword>
<dbReference type="PANTHER" id="PTHR10587:SF133">
    <property type="entry name" value="CHITIN DEACETYLASE 1-RELATED"/>
    <property type="match status" value="1"/>
</dbReference>
<dbReference type="Gene3D" id="3.20.20.370">
    <property type="entry name" value="Glycoside hydrolase/deacetylase"/>
    <property type="match status" value="1"/>
</dbReference>
<dbReference type="InterPro" id="IPR011330">
    <property type="entry name" value="Glyco_hydro/deAcase_b/a-brl"/>
</dbReference>
<feature type="non-terminal residue" evidence="4">
    <location>
        <position position="1"/>
    </location>
</feature>
<protein>
    <recommendedName>
        <fullName evidence="3">NodB homology domain-containing protein</fullName>
    </recommendedName>
</protein>
<dbReference type="InterPro" id="IPR002509">
    <property type="entry name" value="NODB_dom"/>
</dbReference>
<dbReference type="GO" id="GO:0009272">
    <property type="term" value="P:fungal-type cell wall biogenesis"/>
    <property type="evidence" value="ECO:0007669"/>
    <property type="project" value="UniProtKB-ARBA"/>
</dbReference>
<reference evidence="4 5" key="1">
    <citation type="submission" date="2009-11" db="EMBL/GenBank/DDBJ databases">
        <title>Annotation of Allomyces macrogynus ATCC 38327.</title>
        <authorList>
            <consortium name="The Broad Institute Genome Sequencing Platform"/>
            <person name="Russ C."/>
            <person name="Cuomo C."/>
            <person name="Burger G."/>
            <person name="Gray M.W."/>
            <person name="Holland P.W.H."/>
            <person name="King N."/>
            <person name="Lang F.B.F."/>
            <person name="Roger A.J."/>
            <person name="Ruiz-Trillo I."/>
            <person name="Young S.K."/>
            <person name="Zeng Q."/>
            <person name="Gargeya S."/>
            <person name="Fitzgerald M."/>
            <person name="Haas B."/>
            <person name="Abouelleil A."/>
            <person name="Alvarado L."/>
            <person name="Arachchi H.M."/>
            <person name="Berlin A."/>
            <person name="Chapman S.B."/>
            <person name="Gearin G."/>
            <person name="Goldberg J."/>
            <person name="Griggs A."/>
            <person name="Gujja S."/>
            <person name="Hansen M."/>
            <person name="Heiman D."/>
            <person name="Howarth C."/>
            <person name="Larimer J."/>
            <person name="Lui A."/>
            <person name="MacDonald P.J.P."/>
            <person name="McCowen C."/>
            <person name="Montmayeur A."/>
            <person name="Murphy C."/>
            <person name="Neiman D."/>
            <person name="Pearson M."/>
            <person name="Priest M."/>
            <person name="Roberts A."/>
            <person name="Saif S."/>
            <person name="Shea T."/>
            <person name="Sisk P."/>
            <person name="Stolte C."/>
            <person name="Sykes S."/>
            <person name="Wortman J."/>
            <person name="Nusbaum C."/>
            <person name="Birren B."/>
        </authorList>
    </citation>
    <scope>NUCLEOTIDE SEQUENCE [LARGE SCALE GENOMIC DNA]</scope>
    <source>
        <strain evidence="4 5">ATCC 38327</strain>
    </source>
</reference>
<dbReference type="GO" id="GO:0046872">
    <property type="term" value="F:metal ion binding"/>
    <property type="evidence" value="ECO:0007669"/>
    <property type="project" value="UniProtKB-KW"/>
</dbReference>
<dbReference type="PANTHER" id="PTHR10587">
    <property type="entry name" value="GLYCOSYL TRANSFERASE-RELATED"/>
    <property type="match status" value="1"/>
</dbReference>
<sequence length="267" mass="27447">MTFDDGPGLKLGDYLAAFKTAQAKVAFHFVPSVVNSFNDGAVFAAQAVADGHIVGLRFDPNTNPLKLDNATLVQSLVSQSEALNKVTGRYPKFVRYNWGQVDERVVALTQAMNMVVTGFNLDVQDYAYASSGGYPGGMITTKYVEAFSAVANNPQQSLIAVHHDLNSAASVLIPDLVATIRGYGYTILPLDACVGVQEAYRASNTAPAGYSATTPAGNSAGQGTLSGASTTETANVVKKPNAAAPPASGAGLGAAVGVVAAGMLAAL</sequence>
<gene>
    <name evidence="4" type="ORF">AMAG_03798</name>
</gene>
<evidence type="ECO:0000259" key="3">
    <source>
        <dbReference type="PROSITE" id="PS51677"/>
    </source>
</evidence>
<evidence type="ECO:0000256" key="2">
    <source>
        <dbReference type="ARBA" id="ARBA00022801"/>
    </source>
</evidence>
<dbReference type="CDD" id="cd10917">
    <property type="entry name" value="CE4_NodB_like_6s_7s"/>
    <property type="match status" value="1"/>
</dbReference>
<dbReference type="GO" id="GO:0004099">
    <property type="term" value="F:chitin deacetylase activity"/>
    <property type="evidence" value="ECO:0007669"/>
    <property type="project" value="TreeGrafter"/>
</dbReference>
<dbReference type="AlphaFoldDB" id="A0A0L0SAW9"/>
<organism evidence="4 5">
    <name type="scientific">Allomyces macrogynus (strain ATCC 38327)</name>
    <name type="common">Allomyces javanicus var. macrogynus</name>
    <dbReference type="NCBI Taxonomy" id="578462"/>
    <lineage>
        <taxon>Eukaryota</taxon>
        <taxon>Fungi</taxon>
        <taxon>Fungi incertae sedis</taxon>
        <taxon>Blastocladiomycota</taxon>
        <taxon>Blastocladiomycetes</taxon>
        <taxon>Blastocladiales</taxon>
        <taxon>Blastocladiaceae</taxon>
        <taxon>Allomyces</taxon>
    </lineage>
</organism>
<keyword evidence="1" id="KW-0479">Metal-binding</keyword>
<dbReference type="Proteomes" id="UP000054350">
    <property type="component" value="Unassembled WGS sequence"/>
</dbReference>
<dbReference type="SUPFAM" id="SSF88713">
    <property type="entry name" value="Glycoside hydrolase/deacetylase"/>
    <property type="match status" value="1"/>
</dbReference>
<dbReference type="GO" id="GO:0016020">
    <property type="term" value="C:membrane"/>
    <property type="evidence" value="ECO:0007669"/>
    <property type="project" value="TreeGrafter"/>
</dbReference>
<dbReference type="OrthoDB" id="407355at2759"/>
<dbReference type="EMBL" id="GG745334">
    <property type="protein sequence ID" value="KNE59530.1"/>
    <property type="molecule type" value="Genomic_DNA"/>
</dbReference>